<dbReference type="Pfam" id="PF14907">
    <property type="entry name" value="NTP_transf_5"/>
    <property type="match status" value="1"/>
</dbReference>
<dbReference type="AlphaFoldDB" id="A0A645BDH0"/>
<gene>
    <name evidence="2" type="ORF">SDC9_110257</name>
</gene>
<dbReference type="EMBL" id="VSSQ01019377">
    <property type="protein sequence ID" value="MPM63377.1"/>
    <property type="molecule type" value="Genomic_DNA"/>
</dbReference>
<name>A0A645BDH0_9ZZZZ</name>
<feature type="compositionally biased region" description="Basic and acidic residues" evidence="1">
    <location>
        <begin position="293"/>
        <end position="314"/>
    </location>
</feature>
<dbReference type="InterPro" id="IPR039498">
    <property type="entry name" value="NTP_transf_5"/>
</dbReference>
<accession>A0A645BDH0</accession>
<sequence>MHAPIDVPVWQRIQLGHAVLEVIAEDAGVDILHLKGPALDPVLAPAPRYSTDADVLVRPSQLETFLAEVPRHGWSLVAGFADGSPFEHAATFRHPEWGYVDVHRRFPGLPGDEATFDRLWRDRSARVIAGRPCPTPSVVAQRLVLMLHAARKDSPHGVEDMHRAWGEADDATRQDIRDLVVELGAEIGFAAATGHLDDFRGTPEGRLWAAFTGHGSRLGEWRARFGLARGWRARLGILAVMVRVNRPRLEMELGHPPTRSDVARAYVARVTRALREIGQAIGRRATVLRPRHRGAEAEAEARDAGDQHPTRTEHPSGPTDKPSEPTDNPSEPTDNPSEPTDNPSGSMDHQGGGPR</sequence>
<evidence type="ECO:0008006" key="3">
    <source>
        <dbReference type="Google" id="ProtNLM"/>
    </source>
</evidence>
<proteinExistence type="predicted"/>
<evidence type="ECO:0000313" key="2">
    <source>
        <dbReference type="EMBL" id="MPM63377.1"/>
    </source>
</evidence>
<organism evidence="2">
    <name type="scientific">bioreactor metagenome</name>
    <dbReference type="NCBI Taxonomy" id="1076179"/>
    <lineage>
        <taxon>unclassified sequences</taxon>
        <taxon>metagenomes</taxon>
        <taxon>ecological metagenomes</taxon>
    </lineage>
</organism>
<feature type="region of interest" description="Disordered" evidence="1">
    <location>
        <begin position="288"/>
        <end position="355"/>
    </location>
</feature>
<protein>
    <recommendedName>
        <fullName evidence="3">2-nitropropane dioxygenase</fullName>
    </recommendedName>
</protein>
<comment type="caution">
    <text evidence="2">The sequence shown here is derived from an EMBL/GenBank/DDBJ whole genome shotgun (WGS) entry which is preliminary data.</text>
</comment>
<evidence type="ECO:0000256" key="1">
    <source>
        <dbReference type="SAM" id="MobiDB-lite"/>
    </source>
</evidence>
<reference evidence="2" key="1">
    <citation type="submission" date="2019-08" db="EMBL/GenBank/DDBJ databases">
        <authorList>
            <person name="Kucharzyk K."/>
            <person name="Murdoch R.W."/>
            <person name="Higgins S."/>
            <person name="Loffler F."/>
        </authorList>
    </citation>
    <scope>NUCLEOTIDE SEQUENCE</scope>
</reference>
<feature type="compositionally biased region" description="Polar residues" evidence="1">
    <location>
        <begin position="325"/>
        <end position="347"/>
    </location>
</feature>